<evidence type="ECO:0000313" key="1">
    <source>
        <dbReference type="EMBL" id="GGM39717.1"/>
    </source>
</evidence>
<reference evidence="2" key="1">
    <citation type="journal article" date="2019" name="Int. J. Syst. Evol. Microbiol.">
        <title>The Global Catalogue of Microorganisms (GCM) 10K type strain sequencing project: providing services to taxonomists for standard genome sequencing and annotation.</title>
        <authorList>
            <consortium name="The Broad Institute Genomics Platform"/>
            <consortium name="The Broad Institute Genome Sequencing Center for Infectious Disease"/>
            <person name="Wu L."/>
            <person name="Ma J."/>
        </authorList>
    </citation>
    <scope>NUCLEOTIDE SEQUENCE [LARGE SCALE GENOMIC DNA]</scope>
    <source>
        <strain evidence="2">JCM 31047</strain>
    </source>
</reference>
<dbReference type="RefSeq" id="WP_189062493.1">
    <property type="nucleotide sequence ID" value="NZ_BMQG01000004.1"/>
</dbReference>
<sequence length="93" mass="10321">MTTLLDAAREIVSAWDWAFHHRISWTPSPREVAAEAELGRIQRHVVREYVKLADERGALFTLAVQARDARTSADRRAALDALERAALALGGTP</sequence>
<dbReference type="AlphaFoldDB" id="A0A8H9GMT8"/>
<accession>A0A8H9GMT8</accession>
<dbReference type="Proteomes" id="UP000600547">
    <property type="component" value="Unassembled WGS sequence"/>
</dbReference>
<name>A0A8H9GMT8_9DEIO</name>
<proteinExistence type="predicted"/>
<evidence type="ECO:0000313" key="2">
    <source>
        <dbReference type="Proteomes" id="UP000600547"/>
    </source>
</evidence>
<comment type="caution">
    <text evidence="1">The sequence shown here is derived from an EMBL/GenBank/DDBJ whole genome shotgun (WGS) entry which is preliminary data.</text>
</comment>
<keyword evidence="2" id="KW-1185">Reference proteome</keyword>
<protein>
    <submittedName>
        <fullName evidence="1">Uncharacterized protein</fullName>
    </submittedName>
</protein>
<dbReference type="EMBL" id="BMQG01000004">
    <property type="protein sequence ID" value="GGM39717.1"/>
    <property type="molecule type" value="Genomic_DNA"/>
</dbReference>
<gene>
    <name evidence="1" type="ORF">GCM10008956_15210</name>
</gene>
<organism evidence="1 2">
    <name type="scientific">Deinococcus arenae</name>
    <dbReference type="NCBI Taxonomy" id="1452751"/>
    <lineage>
        <taxon>Bacteria</taxon>
        <taxon>Thermotogati</taxon>
        <taxon>Deinococcota</taxon>
        <taxon>Deinococci</taxon>
        <taxon>Deinococcales</taxon>
        <taxon>Deinococcaceae</taxon>
        <taxon>Deinococcus</taxon>
    </lineage>
</organism>